<evidence type="ECO:0000313" key="4">
    <source>
        <dbReference type="Proteomes" id="UP000245124"/>
    </source>
</evidence>
<gene>
    <name evidence="3" type="ORF">NIES4072_22210</name>
</gene>
<evidence type="ECO:0000313" key="3">
    <source>
        <dbReference type="EMBL" id="GBG18556.1"/>
    </source>
</evidence>
<proteinExistence type="predicted"/>
<dbReference type="OrthoDB" id="9814210at2"/>
<dbReference type="Gene3D" id="3.20.20.70">
    <property type="entry name" value="Aldolase class I"/>
    <property type="match status" value="1"/>
</dbReference>
<dbReference type="PANTHER" id="PTHR42966">
    <property type="entry name" value="N-ACETYLNEURAMINATE SYNTHASE"/>
    <property type="match status" value="1"/>
</dbReference>
<dbReference type="GO" id="GO:0047444">
    <property type="term" value="F:N-acylneuraminate-9-phosphate synthase activity"/>
    <property type="evidence" value="ECO:0007669"/>
    <property type="project" value="TreeGrafter"/>
</dbReference>
<dbReference type="InterPro" id="IPR011051">
    <property type="entry name" value="RmlC_Cupin_sf"/>
</dbReference>
<evidence type="ECO:0000259" key="1">
    <source>
        <dbReference type="Pfam" id="PF03102"/>
    </source>
</evidence>
<name>A0A2R5FIK6_NOSCO</name>
<dbReference type="AlphaFoldDB" id="A0A2R5FIK6"/>
<reference evidence="3 4" key="1">
    <citation type="submission" date="2017-06" db="EMBL/GenBank/DDBJ databases">
        <title>Genome sequencing of cyanobaciteial culture collection at National Institute for Environmental Studies (NIES).</title>
        <authorList>
            <person name="Hirose Y."/>
            <person name="Shimura Y."/>
            <person name="Fujisawa T."/>
            <person name="Nakamura Y."/>
            <person name="Kawachi M."/>
        </authorList>
    </citation>
    <scope>NUCLEOTIDE SEQUENCE [LARGE SCALE GENOMIC DNA]</scope>
    <source>
        <strain evidence="3 4">NIES-4072</strain>
    </source>
</reference>
<sequence>MNNIDKRLLFILEIANNHNGSVEHGLEIIRQFGEIKENFREIFQFGFKLQYRDLDTFIHPDFQNRFDLKYIKRFSDTRLTETEFRLLVEEMEKLGFIKICTPFDENSVNKIEDHNFDIIKIASCSLTDWPLLERIAQTNKPIIASTAGVELEAIDKVVSFFLHREKDISLMHCVGEYPTKDNHLQLNQIELLKQRYPQIKIGYSTHEDPDNIEAVKIAIAKGATIFEKHVGVATKTISLNNYSANTTQIKKWLESVQLALNMCGVVGQRQKFSQTEQYSLFSLRRGVFAKHPIKKGEKVDLSNTFLAIPTIENQITANDMSKYTYFYAEENFPINQAIMSVNTRRVEIREQVYEIIQKVKKLLKKSRVVVPQQLEFEISHHYGIEKFYQFGCTIINYINREYCKKLIVVLPGQSHPEQYHKVKEETFIVQYGDVNIIINGEDKKCTAGNIVTIERGAKHTFSSENGAVLEEISSTHHQDDSYYTDSNIAAKKDRKTQLTYWIN</sequence>
<dbReference type="PANTHER" id="PTHR42966:SF1">
    <property type="entry name" value="SIALIC ACID SYNTHASE"/>
    <property type="match status" value="1"/>
</dbReference>
<dbReference type="GO" id="GO:0016051">
    <property type="term" value="P:carbohydrate biosynthetic process"/>
    <property type="evidence" value="ECO:0007669"/>
    <property type="project" value="InterPro"/>
</dbReference>
<dbReference type="SUPFAM" id="SSF51182">
    <property type="entry name" value="RmlC-like cupins"/>
    <property type="match status" value="1"/>
</dbReference>
<accession>A0A2R5FIK6</accession>
<dbReference type="InterPro" id="IPR013785">
    <property type="entry name" value="Aldolase_TIM"/>
</dbReference>
<dbReference type="Pfam" id="PF03102">
    <property type="entry name" value="NeuB"/>
    <property type="match status" value="1"/>
</dbReference>
<organism evidence="3 4">
    <name type="scientific">Nostoc commune NIES-4072</name>
    <dbReference type="NCBI Taxonomy" id="2005467"/>
    <lineage>
        <taxon>Bacteria</taxon>
        <taxon>Bacillati</taxon>
        <taxon>Cyanobacteriota</taxon>
        <taxon>Cyanophyceae</taxon>
        <taxon>Nostocales</taxon>
        <taxon>Nostocaceae</taxon>
        <taxon>Nostoc</taxon>
    </lineage>
</organism>
<dbReference type="InterPro" id="IPR013096">
    <property type="entry name" value="Cupin_2"/>
</dbReference>
<dbReference type="EMBL" id="BDUD01000001">
    <property type="protein sequence ID" value="GBG18556.1"/>
    <property type="molecule type" value="Genomic_DNA"/>
</dbReference>
<protein>
    <submittedName>
        <fullName evidence="3">Sialic acid synthase</fullName>
    </submittedName>
</protein>
<dbReference type="Gene3D" id="3.90.1210.10">
    <property type="entry name" value="Antifreeze-like/N-acetylneuraminic acid synthase C-terminal domain"/>
    <property type="match status" value="1"/>
</dbReference>
<dbReference type="SUPFAM" id="SSF51569">
    <property type="entry name" value="Aldolase"/>
    <property type="match status" value="1"/>
</dbReference>
<dbReference type="Gene3D" id="2.60.120.10">
    <property type="entry name" value="Jelly Rolls"/>
    <property type="match status" value="1"/>
</dbReference>
<dbReference type="InterPro" id="IPR051690">
    <property type="entry name" value="PseI-like"/>
</dbReference>
<dbReference type="InterPro" id="IPR013132">
    <property type="entry name" value="PseI/NeuA/B-like_N"/>
</dbReference>
<keyword evidence="4" id="KW-1185">Reference proteome</keyword>
<feature type="domain" description="PseI/NeuA/B-like" evidence="1">
    <location>
        <begin position="48"/>
        <end position="263"/>
    </location>
</feature>
<dbReference type="InterPro" id="IPR014710">
    <property type="entry name" value="RmlC-like_jellyroll"/>
</dbReference>
<dbReference type="Proteomes" id="UP000245124">
    <property type="component" value="Unassembled WGS sequence"/>
</dbReference>
<dbReference type="RefSeq" id="WP_109008548.1">
    <property type="nucleotide sequence ID" value="NZ_BDUD01000001.1"/>
</dbReference>
<evidence type="ECO:0000259" key="2">
    <source>
        <dbReference type="Pfam" id="PF07883"/>
    </source>
</evidence>
<feature type="domain" description="Cupin type-2" evidence="2">
    <location>
        <begin position="407"/>
        <end position="464"/>
    </location>
</feature>
<dbReference type="Pfam" id="PF07883">
    <property type="entry name" value="Cupin_2"/>
    <property type="match status" value="1"/>
</dbReference>
<comment type="caution">
    <text evidence="3">The sequence shown here is derived from an EMBL/GenBank/DDBJ whole genome shotgun (WGS) entry which is preliminary data.</text>
</comment>